<keyword evidence="2" id="KW-1185">Reference proteome</keyword>
<dbReference type="RefSeq" id="WP_188441517.1">
    <property type="nucleotide sequence ID" value="NZ_BMGK01000006.1"/>
</dbReference>
<dbReference type="Gene3D" id="1.10.1470.10">
    <property type="entry name" value="YjbJ"/>
    <property type="match status" value="1"/>
</dbReference>
<dbReference type="Proteomes" id="UP000652231">
    <property type="component" value="Unassembled WGS sequence"/>
</dbReference>
<reference evidence="1" key="1">
    <citation type="journal article" date="2014" name="Int. J. Syst. Evol. Microbiol.">
        <title>Complete genome sequence of Corynebacterium casei LMG S-19264T (=DSM 44701T), isolated from a smear-ripened cheese.</title>
        <authorList>
            <consortium name="US DOE Joint Genome Institute (JGI-PGF)"/>
            <person name="Walter F."/>
            <person name="Albersmeier A."/>
            <person name="Kalinowski J."/>
            <person name="Ruckert C."/>
        </authorList>
    </citation>
    <scope>NUCLEOTIDE SEQUENCE</scope>
    <source>
        <strain evidence="1">CGMCC 1.12924</strain>
    </source>
</reference>
<sequence>MNPKTIDEKSTIEEFKIKGDWEKQSSTLKRFYPTLTNEDLNYQEGTIATLIKKIAIRLGKNRNEVIGILKTNQETVS</sequence>
<dbReference type="InterPro" id="IPR036629">
    <property type="entry name" value="YjbJ_sf"/>
</dbReference>
<accession>A0A8J2VAD7</accession>
<comment type="caution">
    <text evidence="1">The sequence shown here is derived from an EMBL/GenBank/DDBJ whole genome shotgun (WGS) entry which is preliminary data.</text>
</comment>
<proteinExistence type="predicted"/>
<dbReference type="EMBL" id="BMGK01000006">
    <property type="protein sequence ID" value="GGD93793.1"/>
    <property type="molecule type" value="Genomic_DNA"/>
</dbReference>
<gene>
    <name evidence="1" type="ORF">GCM10011312_16930</name>
</gene>
<evidence type="ECO:0000313" key="1">
    <source>
        <dbReference type="EMBL" id="GGD93793.1"/>
    </source>
</evidence>
<protein>
    <recommendedName>
        <fullName evidence="3">General stress protein CsbD</fullName>
    </recommendedName>
</protein>
<dbReference type="AlphaFoldDB" id="A0A8J2VAD7"/>
<reference evidence="1" key="2">
    <citation type="submission" date="2020-09" db="EMBL/GenBank/DDBJ databases">
        <authorList>
            <person name="Sun Q."/>
            <person name="Zhou Y."/>
        </authorList>
    </citation>
    <scope>NUCLEOTIDE SEQUENCE</scope>
    <source>
        <strain evidence="1">CGMCC 1.12924</strain>
    </source>
</reference>
<evidence type="ECO:0008006" key="3">
    <source>
        <dbReference type="Google" id="ProtNLM"/>
    </source>
</evidence>
<organism evidence="1 2">
    <name type="scientific">Planktosalinus lacus</name>
    <dbReference type="NCBI Taxonomy" id="1526573"/>
    <lineage>
        <taxon>Bacteria</taxon>
        <taxon>Pseudomonadati</taxon>
        <taxon>Bacteroidota</taxon>
        <taxon>Flavobacteriia</taxon>
        <taxon>Flavobacteriales</taxon>
        <taxon>Flavobacteriaceae</taxon>
        <taxon>Planktosalinus</taxon>
    </lineage>
</organism>
<name>A0A8J2VAD7_9FLAO</name>
<evidence type="ECO:0000313" key="2">
    <source>
        <dbReference type="Proteomes" id="UP000652231"/>
    </source>
</evidence>